<keyword evidence="2" id="KW-1185">Reference proteome</keyword>
<dbReference type="EMBL" id="JAJTTC010000004">
    <property type="protein sequence ID" value="MCF0063216.1"/>
    <property type="molecule type" value="Genomic_DNA"/>
</dbReference>
<protein>
    <submittedName>
        <fullName evidence="1">Uncharacterized protein</fullName>
    </submittedName>
</protein>
<evidence type="ECO:0000313" key="1">
    <source>
        <dbReference type="EMBL" id="MCF0063216.1"/>
    </source>
</evidence>
<proteinExistence type="predicted"/>
<dbReference type="Proteomes" id="UP001139000">
    <property type="component" value="Unassembled WGS sequence"/>
</dbReference>
<gene>
    <name evidence="1" type="ORF">LXM26_17030</name>
</gene>
<organism evidence="1 2">
    <name type="scientific">Dyadobacter chenwenxiniae</name>
    <dbReference type="NCBI Taxonomy" id="2906456"/>
    <lineage>
        <taxon>Bacteria</taxon>
        <taxon>Pseudomonadati</taxon>
        <taxon>Bacteroidota</taxon>
        <taxon>Cytophagia</taxon>
        <taxon>Cytophagales</taxon>
        <taxon>Spirosomataceae</taxon>
        <taxon>Dyadobacter</taxon>
    </lineage>
</organism>
<sequence>MLGINAAICGARVRYMTFTHYEPTVRISLESISTSIFHVNGWMLDRSVQMVSNLPERKSTLWNDSYAIRNAC</sequence>
<name>A0A9X1PQT1_9BACT</name>
<dbReference type="AlphaFoldDB" id="A0A9X1PQT1"/>
<accession>A0A9X1PQT1</accession>
<dbReference type="RefSeq" id="WP_234656236.1">
    <property type="nucleotide sequence ID" value="NZ_CP094997.1"/>
</dbReference>
<evidence type="ECO:0000313" key="2">
    <source>
        <dbReference type="Proteomes" id="UP001139000"/>
    </source>
</evidence>
<comment type="caution">
    <text evidence="1">The sequence shown here is derived from an EMBL/GenBank/DDBJ whole genome shotgun (WGS) entry which is preliminary data.</text>
</comment>
<reference evidence="1" key="1">
    <citation type="submission" date="2021-12" db="EMBL/GenBank/DDBJ databases">
        <title>Novel species in genus Dyadobacter.</title>
        <authorList>
            <person name="Ma C."/>
        </authorList>
    </citation>
    <scope>NUCLEOTIDE SEQUENCE</scope>
    <source>
        <strain evidence="1">LJ419</strain>
    </source>
</reference>